<evidence type="ECO:0000313" key="6">
    <source>
        <dbReference type="EMBL" id="KAK1734539.1"/>
    </source>
</evidence>
<evidence type="ECO:0008006" key="8">
    <source>
        <dbReference type="Google" id="ProtNLM"/>
    </source>
</evidence>
<comment type="caution">
    <text evidence="6">The sequence shown here is derived from an EMBL/GenBank/DDBJ whole genome shotgun (WGS) entry which is preliminary data.</text>
</comment>
<dbReference type="Gene3D" id="3.30.710.10">
    <property type="entry name" value="Potassium Channel Kv1.1, Chain A"/>
    <property type="match status" value="2"/>
</dbReference>
<dbReference type="SUPFAM" id="SSF47769">
    <property type="entry name" value="SAM/Pointed domain"/>
    <property type="match status" value="1"/>
</dbReference>
<evidence type="ECO:0000256" key="2">
    <source>
        <dbReference type="SAM" id="MobiDB-lite"/>
    </source>
</evidence>
<dbReference type="AlphaFoldDB" id="A0AAD8XVV1"/>
<feature type="compositionally biased region" description="Basic and acidic residues" evidence="2">
    <location>
        <begin position="1"/>
        <end position="19"/>
    </location>
</feature>
<dbReference type="Proteomes" id="UP001224775">
    <property type="component" value="Unassembled WGS sequence"/>
</dbReference>
<dbReference type="InterPro" id="IPR006571">
    <property type="entry name" value="TLDc_dom"/>
</dbReference>
<dbReference type="PANTHER" id="PTHR14499">
    <property type="entry name" value="POTASSIUM CHANNEL TETRAMERIZATION DOMAIN-CONTAINING"/>
    <property type="match status" value="1"/>
</dbReference>
<dbReference type="InterPro" id="IPR000210">
    <property type="entry name" value="BTB/POZ_dom"/>
</dbReference>
<proteinExistence type="predicted"/>
<keyword evidence="7" id="KW-1185">Reference proteome</keyword>
<evidence type="ECO:0000259" key="5">
    <source>
        <dbReference type="PROSITE" id="PS51886"/>
    </source>
</evidence>
<dbReference type="Pfam" id="PF07534">
    <property type="entry name" value="TLD"/>
    <property type="match status" value="1"/>
</dbReference>
<feature type="coiled-coil region" evidence="1">
    <location>
        <begin position="364"/>
        <end position="391"/>
    </location>
</feature>
<keyword evidence="1" id="KW-0175">Coiled coil</keyword>
<reference evidence="6" key="1">
    <citation type="submission" date="2023-06" db="EMBL/GenBank/DDBJ databases">
        <title>Survivors Of The Sea: Transcriptome response of Skeletonema marinoi to long-term dormancy.</title>
        <authorList>
            <person name="Pinder M.I.M."/>
            <person name="Kourtchenko O."/>
            <person name="Robertson E.K."/>
            <person name="Larsson T."/>
            <person name="Maumus F."/>
            <person name="Osuna-Cruz C.M."/>
            <person name="Vancaester E."/>
            <person name="Stenow R."/>
            <person name="Vandepoele K."/>
            <person name="Ploug H."/>
            <person name="Bruchert V."/>
            <person name="Godhe A."/>
            <person name="Topel M."/>
        </authorList>
    </citation>
    <scope>NUCLEOTIDE SEQUENCE</scope>
    <source>
        <strain evidence="6">R05AC</strain>
    </source>
</reference>
<name>A0AAD8XVV1_9STRA</name>
<dbReference type="PROSITE" id="PS50097">
    <property type="entry name" value="BTB"/>
    <property type="match status" value="1"/>
</dbReference>
<feature type="domain" description="TLDc" evidence="5">
    <location>
        <begin position="167"/>
        <end position="333"/>
    </location>
</feature>
<feature type="domain" description="BTB" evidence="3">
    <location>
        <begin position="61"/>
        <end position="134"/>
    </location>
</feature>
<organism evidence="6 7">
    <name type="scientific">Skeletonema marinoi</name>
    <dbReference type="NCBI Taxonomy" id="267567"/>
    <lineage>
        <taxon>Eukaryota</taxon>
        <taxon>Sar</taxon>
        <taxon>Stramenopiles</taxon>
        <taxon>Ochrophyta</taxon>
        <taxon>Bacillariophyta</taxon>
        <taxon>Coscinodiscophyceae</taxon>
        <taxon>Thalassiosirophycidae</taxon>
        <taxon>Thalassiosirales</taxon>
        <taxon>Skeletonemataceae</taxon>
        <taxon>Skeletonema</taxon>
        <taxon>Skeletonema marinoi-dohrnii complex</taxon>
    </lineage>
</organism>
<dbReference type="PROSITE" id="PS51886">
    <property type="entry name" value="TLDC"/>
    <property type="match status" value="1"/>
</dbReference>
<evidence type="ECO:0000256" key="1">
    <source>
        <dbReference type="SAM" id="Coils"/>
    </source>
</evidence>
<dbReference type="SUPFAM" id="SSF54695">
    <property type="entry name" value="POZ domain"/>
    <property type="match status" value="1"/>
</dbReference>
<dbReference type="EMBL" id="JATAAI010000038">
    <property type="protein sequence ID" value="KAK1734539.1"/>
    <property type="molecule type" value="Genomic_DNA"/>
</dbReference>
<evidence type="ECO:0000259" key="4">
    <source>
        <dbReference type="PROSITE" id="PS50105"/>
    </source>
</evidence>
<evidence type="ECO:0000313" key="7">
    <source>
        <dbReference type="Proteomes" id="UP001224775"/>
    </source>
</evidence>
<feature type="domain" description="SAM" evidence="4">
    <location>
        <begin position="457"/>
        <end position="522"/>
    </location>
</feature>
<dbReference type="InterPro" id="IPR011333">
    <property type="entry name" value="SKP1/BTB/POZ_sf"/>
</dbReference>
<dbReference type="Gene3D" id="1.10.150.50">
    <property type="entry name" value="Transcription Factor, Ets-1"/>
    <property type="match status" value="1"/>
</dbReference>
<dbReference type="Pfam" id="PF00536">
    <property type="entry name" value="SAM_1"/>
    <property type="match status" value="1"/>
</dbReference>
<sequence>MDELERAAKRLKSTIDHHQSSLSAEAQKLDDEEKRIRDRLSDIDERKQQCAAENGITDVSDDDLIEINAGGKIIAAKRGVLTQRKGTRYEALFSGRWEKKLQRDGSGRIFLDVNPKAFRAIVDWLNMMSISSEDDCPEPPTVDVENKGILKHHMQLFFAQLTNIDSKIIRSAKDVNIIHNWLNEDNSDGELHLLYRSSRDGLSAEEFHHTCDNKGRTFVLIETTEGVVGGYSNSDWDGEIGWRNANKAFLFILSGFDLTSPCKRKLKNADVTCAILGMEEYGPAFGGGCDLNVDGSEVAFFNGSTYEPFETPRLPLATVTTYPIKEMEVFQVSDIPNNYQDLKLFQQIPSILSTKSLPEVSRFTKEVNDAINERRTALEKLEEEVIFIEESFKDEEQFIDLFACGSVNDVVMLNVSGANMALKRDTLMVMEESMLAQQFDDAKWTEQGCDNVRVKEWTPDDVANWVKVIDDVPDDIATLFTDNEIKGSELLALDRDGLKDIGVKRVGTICLLLKEIKQLEKASQDVVTFIEQSPYCFGKLVDFLRLKHLSSLGLSVDPALPSVCEHKKDMFEKMIRYYFPGDGSKLILG</sequence>
<protein>
    <recommendedName>
        <fullName evidence="8">SAM domain-containing protein</fullName>
    </recommendedName>
</protein>
<dbReference type="SMART" id="SM00584">
    <property type="entry name" value="TLDc"/>
    <property type="match status" value="1"/>
</dbReference>
<dbReference type="PROSITE" id="PS50105">
    <property type="entry name" value="SAM_DOMAIN"/>
    <property type="match status" value="1"/>
</dbReference>
<dbReference type="InterPro" id="IPR001660">
    <property type="entry name" value="SAM"/>
</dbReference>
<evidence type="ECO:0000259" key="3">
    <source>
        <dbReference type="PROSITE" id="PS50097"/>
    </source>
</evidence>
<dbReference type="InterPro" id="IPR013761">
    <property type="entry name" value="SAM/pointed_sf"/>
</dbReference>
<gene>
    <name evidence="6" type="ORF">QTG54_014787</name>
</gene>
<dbReference type="PANTHER" id="PTHR14499:SF136">
    <property type="entry name" value="GH08630P"/>
    <property type="match status" value="1"/>
</dbReference>
<dbReference type="SMART" id="SM00454">
    <property type="entry name" value="SAM"/>
    <property type="match status" value="1"/>
</dbReference>
<feature type="region of interest" description="Disordered" evidence="2">
    <location>
        <begin position="1"/>
        <end position="30"/>
    </location>
</feature>
<accession>A0AAD8XVV1</accession>